<feature type="compositionally biased region" description="Basic and acidic residues" evidence="1">
    <location>
        <begin position="1180"/>
        <end position="1199"/>
    </location>
</feature>
<feature type="compositionally biased region" description="Basic residues" evidence="1">
    <location>
        <begin position="427"/>
        <end position="438"/>
    </location>
</feature>
<gene>
    <name evidence="2" type="ORF">VKT23_014374</name>
</gene>
<protein>
    <submittedName>
        <fullName evidence="2">Uncharacterized protein</fullName>
    </submittedName>
</protein>
<proteinExistence type="predicted"/>
<evidence type="ECO:0000313" key="2">
    <source>
        <dbReference type="EMBL" id="KAK7446679.1"/>
    </source>
</evidence>
<feature type="compositionally biased region" description="Pro residues" evidence="1">
    <location>
        <begin position="955"/>
        <end position="964"/>
    </location>
</feature>
<feature type="compositionally biased region" description="Low complexity" evidence="1">
    <location>
        <begin position="36"/>
        <end position="50"/>
    </location>
</feature>
<feature type="compositionally biased region" description="Basic and acidic residues" evidence="1">
    <location>
        <begin position="74"/>
        <end position="84"/>
    </location>
</feature>
<feature type="compositionally biased region" description="Low complexity" evidence="1">
    <location>
        <begin position="210"/>
        <end position="220"/>
    </location>
</feature>
<feature type="compositionally biased region" description="Low complexity" evidence="1">
    <location>
        <begin position="933"/>
        <end position="943"/>
    </location>
</feature>
<dbReference type="EMBL" id="JBANRG010000043">
    <property type="protein sequence ID" value="KAK7446679.1"/>
    <property type="molecule type" value="Genomic_DNA"/>
</dbReference>
<feature type="region of interest" description="Disordered" evidence="1">
    <location>
        <begin position="911"/>
        <end position="1199"/>
    </location>
</feature>
<sequence>MPPSTMSEIGLCPQFISSSSRQSLCNSPIKFNMVLTRQTQPTARATRSRTNNSDLHPPLDAEPSRTKRGRSKKKTSDSDPKNTFESEQTLPGSEATASAASEEIQRKDDSESVAPATPLETGDVSRSPTPFPSPVPSISGGNGLPPDHPESLPPDQSETLLDMLDVTMADLDAEAEEIASKQTLSTEPAVDDPIPGPSAPNTDLDDSVDPDQPVVEDVPPSQHNAVKHWSRLFQALDKHGITLPGTSDRSKTPNARVPASSLSRMHVPPADEAEENDDDSEWGGIDGPDLPQRPDTQPFSPITSTHRPPSPLSPSLAKQAVDALQEYSVSPSMSIPAITTKLETLLQTHFTQKWCDAITAATPQDPDDRQCQKRLDALIPSLLYCRPQRNGTTVRYVPTVPNEDDLDYDSGGSSDFGAEQEEEQRKKMARLRRTKKIKQQQERHDNHEYSSSDQQGDEEEDEDEDEDEEDPVFVARRGRRGKQPRNGKQKMGFTSKVKTNGKDKAVTSTTISEKGEKGVRDDHGSDNEDENEDSSTGKIPAEMKAQVWRLRAQYESDMQAIADSFRQSLPHVYRLAGEVTITSRDPNLFNIFEKWWVAEDGNNGQLSKDVNPGTFFGEKWCDHRKEKLGEAWNDPKRVEEEYSWLRTWFSERYSTNPKMTSGPTKGDVKAVAGVLSDVAKQASLNRGVLVFSFVVDPLGKHSMIAGWGREFKALKTEHPTQITRQLNDLTNMIGYERIRAESDAVVSRELKGLAFRAAEVGADRERERALVPQILLYDIAALGIQAPKRFPWKGYADWAYRHQVCIENWAEGIPAPGSGLTKVNEAVPKAGGPSQLTLARIQELLLMKEGWARNEENPSIPEHITKAALRVVSWSDEDKALPSDQQKHVALVKCVDGRILTSVLHSPVWRTEQGTAEGEEEVEGPRSAKRVPNPKSKSAPKSKMGPTARRNQTPTPTPSPPPVEFEPAPYWQDYCFTEGEGDDLRRNPDPTPFSSPVRPDGRAPNLFLGANTQSRYLDTSDDEPEFDKDIAVPSQVHQRSTQPSHSGPIPHLDFRKLPPAQPPHLPPTEDNPPRYPHQTLQPHRRREQAPTASSSRYTLDLAPVAGHNRYPQERASTKHHPSRYGKNIATIEDRNAVLKRSRHNQGDVTSPRKRSKGEVIKRKVQPSIADERRMKMRKVREREREWEREREREREREQE</sequence>
<dbReference type="Proteomes" id="UP001498398">
    <property type="component" value="Unassembled WGS sequence"/>
</dbReference>
<feature type="compositionally biased region" description="Acidic residues" evidence="1">
    <location>
        <begin position="271"/>
        <end position="281"/>
    </location>
</feature>
<feature type="compositionally biased region" description="Basic residues" evidence="1">
    <location>
        <begin position="476"/>
        <end position="488"/>
    </location>
</feature>
<feature type="region of interest" description="Disordered" evidence="1">
    <location>
        <begin position="173"/>
        <end position="315"/>
    </location>
</feature>
<feature type="compositionally biased region" description="Pro residues" evidence="1">
    <location>
        <begin position="1059"/>
        <end position="1075"/>
    </location>
</feature>
<feature type="region of interest" description="Disordered" evidence="1">
    <location>
        <begin position="394"/>
        <end position="538"/>
    </location>
</feature>
<feature type="compositionally biased region" description="Low complexity" evidence="1">
    <location>
        <begin position="93"/>
        <end position="102"/>
    </location>
</feature>
<feature type="region of interest" description="Disordered" evidence="1">
    <location>
        <begin position="35"/>
        <end position="158"/>
    </location>
</feature>
<accession>A0ABR1J551</accession>
<reference evidence="2 3" key="1">
    <citation type="submission" date="2024-01" db="EMBL/GenBank/DDBJ databases">
        <title>A draft genome for the cacao thread blight pathogen Marasmiellus scandens.</title>
        <authorList>
            <person name="Baruah I.K."/>
            <person name="Leung J."/>
            <person name="Bukari Y."/>
            <person name="Amoako-Attah I."/>
            <person name="Meinhardt L.W."/>
            <person name="Bailey B.A."/>
            <person name="Cohen S.P."/>
        </authorList>
    </citation>
    <scope>NUCLEOTIDE SEQUENCE [LARGE SCALE GENOMIC DNA]</scope>
    <source>
        <strain evidence="2 3">GH-19</strain>
    </source>
</reference>
<keyword evidence="3" id="KW-1185">Reference proteome</keyword>
<comment type="caution">
    <text evidence="2">The sequence shown here is derived from an EMBL/GenBank/DDBJ whole genome shotgun (WGS) entry which is preliminary data.</text>
</comment>
<evidence type="ECO:0000313" key="3">
    <source>
        <dbReference type="Proteomes" id="UP001498398"/>
    </source>
</evidence>
<feature type="compositionally biased region" description="Polar residues" evidence="1">
    <location>
        <begin position="1035"/>
        <end position="1045"/>
    </location>
</feature>
<feature type="compositionally biased region" description="Acidic residues" evidence="1">
    <location>
        <begin position="455"/>
        <end position="471"/>
    </location>
</feature>
<feature type="compositionally biased region" description="Basic and acidic residues" evidence="1">
    <location>
        <begin position="439"/>
        <end position="450"/>
    </location>
</feature>
<name>A0ABR1J551_9AGAR</name>
<organism evidence="2 3">
    <name type="scientific">Marasmiellus scandens</name>
    <dbReference type="NCBI Taxonomy" id="2682957"/>
    <lineage>
        <taxon>Eukaryota</taxon>
        <taxon>Fungi</taxon>
        <taxon>Dikarya</taxon>
        <taxon>Basidiomycota</taxon>
        <taxon>Agaricomycotina</taxon>
        <taxon>Agaricomycetes</taxon>
        <taxon>Agaricomycetidae</taxon>
        <taxon>Agaricales</taxon>
        <taxon>Marasmiineae</taxon>
        <taxon>Omphalotaceae</taxon>
        <taxon>Marasmiellus</taxon>
    </lineage>
</organism>
<feature type="compositionally biased region" description="Polar residues" evidence="1">
    <location>
        <begin position="294"/>
        <end position="307"/>
    </location>
</feature>
<feature type="compositionally biased region" description="Basic and acidic residues" evidence="1">
    <location>
        <begin position="513"/>
        <end position="526"/>
    </location>
</feature>
<evidence type="ECO:0000256" key="1">
    <source>
        <dbReference type="SAM" id="MobiDB-lite"/>
    </source>
</evidence>